<proteinExistence type="predicted"/>
<name>A0A2H1J2I2_9MICO</name>
<dbReference type="RefSeq" id="WP_101619514.1">
    <property type="nucleotide sequence ID" value="NZ_FXZD01000003.1"/>
</dbReference>
<evidence type="ECO:0000313" key="1">
    <source>
        <dbReference type="EMBL" id="SMX81614.1"/>
    </source>
</evidence>
<dbReference type="Proteomes" id="UP000234433">
    <property type="component" value="Unassembled WGS sequence"/>
</dbReference>
<evidence type="ECO:0000313" key="2">
    <source>
        <dbReference type="Proteomes" id="UP000234433"/>
    </source>
</evidence>
<reference evidence="1 2" key="1">
    <citation type="submission" date="2017-03" db="EMBL/GenBank/DDBJ databases">
        <authorList>
            <person name="Afonso C.L."/>
            <person name="Miller P.J."/>
            <person name="Scott M.A."/>
            <person name="Spackman E."/>
            <person name="Goraichik I."/>
            <person name="Dimitrov K.M."/>
            <person name="Suarez D.L."/>
            <person name="Swayne D.E."/>
        </authorList>
    </citation>
    <scope>NUCLEOTIDE SEQUENCE [LARGE SCALE GENOMIC DNA]</scope>
    <source>
        <strain evidence="1 2">CNRZ 918</strain>
    </source>
</reference>
<dbReference type="EMBL" id="FXZD01000003">
    <property type="protein sequence ID" value="SMX81614.1"/>
    <property type="molecule type" value="Genomic_DNA"/>
</dbReference>
<sequence>MADGDADCKWYDVAFAIQSAAREAYLRGDRSGHERGWKGAWNRAWETGFESGVQFATAQDAEFAQMVEQEYHRRELQGESSKTLVRRLLDALRTEENRQRFDERRRAA</sequence>
<organism evidence="1 2">
    <name type="scientific">Brevibacterium antiquum CNRZ 918</name>
    <dbReference type="NCBI Taxonomy" id="1255637"/>
    <lineage>
        <taxon>Bacteria</taxon>
        <taxon>Bacillati</taxon>
        <taxon>Actinomycetota</taxon>
        <taxon>Actinomycetes</taxon>
        <taxon>Micrococcales</taxon>
        <taxon>Brevibacteriaceae</taxon>
        <taxon>Brevibacterium</taxon>
    </lineage>
</organism>
<dbReference type="AlphaFoldDB" id="A0A2H1J2I2"/>
<accession>A0A2H1J2I2</accession>
<protein>
    <submittedName>
        <fullName evidence="1">Uncharacterized protein</fullName>
    </submittedName>
</protein>
<gene>
    <name evidence="1" type="ORF">BANT918_01356</name>
</gene>